<keyword evidence="1" id="KW-0812">Transmembrane</keyword>
<proteinExistence type="predicted"/>
<organism evidence="2 3">
    <name type="scientific">Lineolata rhizophorae</name>
    <dbReference type="NCBI Taxonomy" id="578093"/>
    <lineage>
        <taxon>Eukaryota</taxon>
        <taxon>Fungi</taxon>
        <taxon>Dikarya</taxon>
        <taxon>Ascomycota</taxon>
        <taxon>Pezizomycotina</taxon>
        <taxon>Dothideomycetes</taxon>
        <taxon>Dothideomycetes incertae sedis</taxon>
        <taxon>Lineolatales</taxon>
        <taxon>Lineolataceae</taxon>
        <taxon>Lineolata</taxon>
    </lineage>
</organism>
<evidence type="ECO:0000313" key="2">
    <source>
        <dbReference type="EMBL" id="KAF2457715.1"/>
    </source>
</evidence>
<dbReference type="Proteomes" id="UP000799766">
    <property type="component" value="Unassembled WGS sequence"/>
</dbReference>
<feature type="transmembrane region" description="Helical" evidence="1">
    <location>
        <begin position="20"/>
        <end position="40"/>
    </location>
</feature>
<dbReference type="AlphaFoldDB" id="A0A6A6P128"/>
<accession>A0A6A6P128</accession>
<keyword evidence="1" id="KW-1133">Transmembrane helix</keyword>
<evidence type="ECO:0000256" key="1">
    <source>
        <dbReference type="SAM" id="Phobius"/>
    </source>
</evidence>
<keyword evidence="1" id="KW-0472">Membrane</keyword>
<reference evidence="2" key="1">
    <citation type="journal article" date="2020" name="Stud. Mycol.">
        <title>101 Dothideomycetes genomes: a test case for predicting lifestyles and emergence of pathogens.</title>
        <authorList>
            <person name="Haridas S."/>
            <person name="Albert R."/>
            <person name="Binder M."/>
            <person name="Bloem J."/>
            <person name="Labutti K."/>
            <person name="Salamov A."/>
            <person name="Andreopoulos B."/>
            <person name="Baker S."/>
            <person name="Barry K."/>
            <person name="Bills G."/>
            <person name="Bluhm B."/>
            <person name="Cannon C."/>
            <person name="Castanera R."/>
            <person name="Culley D."/>
            <person name="Daum C."/>
            <person name="Ezra D."/>
            <person name="Gonzalez J."/>
            <person name="Henrissat B."/>
            <person name="Kuo A."/>
            <person name="Liang C."/>
            <person name="Lipzen A."/>
            <person name="Lutzoni F."/>
            <person name="Magnuson J."/>
            <person name="Mondo S."/>
            <person name="Nolan M."/>
            <person name="Ohm R."/>
            <person name="Pangilinan J."/>
            <person name="Park H.-J."/>
            <person name="Ramirez L."/>
            <person name="Alfaro M."/>
            <person name="Sun H."/>
            <person name="Tritt A."/>
            <person name="Yoshinaga Y."/>
            <person name="Zwiers L.-H."/>
            <person name="Turgeon B."/>
            <person name="Goodwin S."/>
            <person name="Spatafora J."/>
            <person name="Crous P."/>
            <person name="Grigoriev I."/>
        </authorList>
    </citation>
    <scope>NUCLEOTIDE SEQUENCE</scope>
    <source>
        <strain evidence="2">ATCC 16933</strain>
    </source>
</reference>
<sequence length="75" mass="8404">MGHGCTMFLLGVTVLSLRRSWWYVSVFFTRFSSLAILTSLRAKYDTCLSRERVAASGSHNPFLAPVPASGIYVRF</sequence>
<gene>
    <name evidence="2" type="ORF">BDY21DRAFT_15327</name>
</gene>
<keyword evidence="3" id="KW-1185">Reference proteome</keyword>
<name>A0A6A6P128_9PEZI</name>
<dbReference type="EMBL" id="MU001679">
    <property type="protein sequence ID" value="KAF2457715.1"/>
    <property type="molecule type" value="Genomic_DNA"/>
</dbReference>
<evidence type="ECO:0000313" key="3">
    <source>
        <dbReference type="Proteomes" id="UP000799766"/>
    </source>
</evidence>
<protein>
    <submittedName>
        <fullName evidence="2">Uncharacterized protein</fullName>
    </submittedName>
</protein>